<proteinExistence type="predicted"/>
<evidence type="ECO:0000313" key="2">
    <source>
        <dbReference type="Proteomes" id="UP000290331"/>
    </source>
</evidence>
<organism evidence="1 2">
    <name type="scientific">Mycobacterium phage KiSi</name>
    <dbReference type="NCBI Taxonomy" id="2507856"/>
    <lineage>
        <taxon>Viruses</taxon>
        <taxon>Duplodnaviria</taxon>
        <taxon>Heunggongvirae</taxon>
        <taxon>Uroviricota</taxon>
        <taxon>Caudoviricetes</taxon>
        <taxon>Weiservirinae</taxon>
        <taxon>Anayavirus</taxon>
        <taxon>Anayavirus kisi</taxon>
    </lineage>
</organism>
<dbReference type="RefSeq" id="YP_009953094.1">
    <property type="nucleotide sequence ID" value="NC_051619.1"/>
</dbReference>
<gene>
    <name evidence="1" type="primary">2</name>
    <name evidence="1" type="ORF">SEA_KISI_2</name>
</gene>
<dbReference type="EMBL" id="MK376955">
    <property type="protein sequence ID" value="QAU06421.1"/>
    <property type="molecule type" value="Genomic_DNA"/>
</dbReference>
<dbReference type="Proteomes" id="UP000290331">
    <property type="component" value="Segment"/>
</dbReference>
<accession>A0A410TBK9</accession>
<protein>
    <submittedName>
        <fullName evidence="1">Uncharacterized protein</fullName>
    </submittedName>
</protein>
<dbReference type="KEGG" id="vg:60324560"/>
<keyword evidence="2" id="KW-1185">Reference proteome</keyword>
<dbReference type="GeneID" id="60324560"/>
<name>A0A410TBK9_9CAUD</name>
<evidence type="ECO:0000313" key="1">
    <source>
        <dbReference type="EMBL" id="QAU06421.1"/>
    </source>
</evidence>
<sequence length="88" mass="9460">MLSKPRVGVVSGGKGRSQEIIAELGLDNAVAISPRGCTGRGFALDVLVLDESCLPLSERMYDEIMPTLLASPLGHVYELRRHSAPPPF</sequence>
<reference evidence="1 2" key="1">
    <citation type="submission" date="2019-01" db="EMBL/GenBank/DDBJ databases">
        <authorList>
            <person name="Kinder M."/>
            <person name="Sitio E."/>
            <person name="Ackerson L."/>
            <person name="Anderson L."/>
            <person name="Cottrell A."/>
            <person name="Eggleston T."/>
            <person name="Kiefer A."/>
            <person name="Ukcamaj A."/>
            <person name="Vendrell P."/>
            <person name="Waytashek C."/>
            <person name="Yeo A."/>
            <person name="Braley A.B."/>
            <person name="Ettinger A.-S.H."/>
            <person name="Ettinger W.F."/>
            <person name="Anders K.R."/>
            <person name="Bradley K.W."/>
            <person name="Asai D.J."/>
            <person name="Bowman C.A."/>
            <person name="Russell D.A."/>
            <person name="Pope W.H."/>
            <person name="Jacobs-Sera D."/>
            <person name="Hendrix R.W."/>
            <person name="Hatfull G.F."/>
        </authorList>
    </citation>
    <scope>NUCLEOTIDE SEQUENCE [LARGE SCALE GENOMIC DNA]</scope>
</reference>